<evidence type="ECO:0000256" key="13">
    <source>
        <dbReference type="SAM" id="MobiDB-lite"/>
    </source>
</evidence>
<keyword evidence="18" id="KW-1185">Reference proteome</keyword>
<dbReference type="PROSITE" id="PS52016">
    <property type="entry name" value="TONB_DEPENDENT_REC_3"/>
    <property type="match status" value="1"/>
</dbReference>
<dbReference type="InterPro" id="IPR012910">
    <property type="entry name" value="Plug_dom"/>
</dbReference>
<dbReference type="SUPFAM" id="SSF56935">
    <property type="entry name" value="Porins"/>
    <property type="match status" value="1"/>
</dbReference>
<keyword evidence="9 17" id="KW-0675">Receptor</keyword>
<dbReference type="InterPro" id="IPR039426">
    <property type="entry name" value="TonB-dep_rcpt-like"/>
</dbReference>
<evidence type="ECO:0000256" key="5">
    <source>
        <dbReference type="ARBA" id="ARBA00022692"/>
    </source>
</evidence>
<evidence type="ECO:0000259" key="15">
    <source>
        <dbReference type="Pfam" id="PF00593"/>
    </source>
</evidence>
<accession>A0ABV9QWW6</accession>
<keyword evidence="7 12" id="KW-0798">TonB box</keyword>
<keyword evidence="6 14" id="KW-0732">Signal</keyword>
<feature type="domain" description="TonB-dependent receptor plug" evidence="16">
    <location>
        <begin position="49"/>
        <end position="162"/>
    </location>
</feature>
<dbReference type="CDD" id="cd01347">
    <property type="entry name" value="ligand_gated_channel"/>
    <property type="match status" value="1"/>
</dbReference>
<keyword evidence="3 11" id="KW-0813">Transport</keyword>
<evidence type="ECO:0000313" key="18">
    <source>
        <dbReference type="Proteomes" id="UP001595886"/>
    </source>
</evidence>
<evidence type="ECO:0000256" key="4">
    <source>
        <dbReference type="ARBA" id="ARBA00022452"/>
    </source>
</evidence>
<evidence type="ECO:0000256" key="3">
    <source>
        <dbReference type="ARBA" id="ARBA00022448"/>
    </source>
</evidence>
<comment type="similarity">
    <text evidence="2">Belongs to the TonB-dependent receptor family. Hemoglobin/haptoglobin binding protein subfamily.</text>
</comment>
<dbReference type="InterPro" id="IPR010949">
    <property type="entry name" value="TonB_Hb/transfer/lactofer_rcpt"/>
</dbReference>
<evidence type="ECO:0000256" key="10">
    <source>
        <dbReference type="ARBA" id="ARBA00023237"/>
    </source>
</evidence>
<reference evidence="18" key="1">
    <citation type="journal article" date="2019" name="Int. J. Syst. Evol. Microbiol.">
        <title>The Global Catalogue of Microorganisms (GCM) 10K type strain sequencing project: providing services to taxonomists for standard genome sequencing and annotation.</title>
        <authorList>
            <consortium name="The Broad Institute Genomics Platform"/>
            <consortium name="The Broad Institute Genome Sequencing Center for Infectious Disease"/>
            <person name="Wu L."/>
            <person name="Ma J."/>
        </authorList>
    </citation>
    <scope>NUCLEOTIDE SEQUENCE [LARGE SCALE GENOMIC DNA]</scope>
    <source>
        <strain evidence="18">CCUG 30340</strain>
    </source>
</reference>
<sequence>MIRKPLVGAVLAALAGIARADNAAPEPELGILDELERIVVTATMTERAQKDVASEVSVIDALEIDRRQAQNIADLVRYEPGVSVTGSSSGGNRFGTGGFAIRGLSGNRVRIEVDGIAAPDAFAIGSFSSAGRDVVDVDALKRVEIVRGAASSLYGSDALAGVVAFTTKDPADYLGKDGGQFGSAKLLYDSASRESAVSGTWAGGSASDGVVVVATHRDGHAQNTMGEDDSSGARRTRPNPQDTRSDALLAKYVHNADSGRVDRLTFDGERGKVDTDVLSSLGYSAMTNTLTTALDGRDERERLRLSFDQELPLASALADRLDWKVYLQRSEITQDTYEDRWTLGDAGPVNPKQRYRRFTFEQRVLGAEATARKDFSAGGVEHAITYGVDLSRTRTQEQRDGWQRDVTTGAVTNVVSPDTFPVRDFPTSDTTTAALFAQDEMRLADGRLSLIPALRVDYYKLEPRHDGVFADDNPGIRPVDVDHTSWSPKLGAIWRFDDTWSAFAQYAHGFRAPPYNDVNIGFTNLQFGYTALPNPKLKPETSNGLEVGLRANGRYGYASVSAYENRYRDFIESQSFVGIDPQTGLMLFQSVNRSRVKIRGVEARYGLDFGAFDDALAGFSLKGNIAYAHADDETANEPLASVDPLSAVVGLAYERADWSAELLGRFVRRKDRLPKPAEGESAPFAAPGYATVDFYARWKPYERIELFGALTNLTDRRYWNWSMVNAIPFSATTIDRYSEPGRAVRVGLRATF</sequence>
<feature type="region of interest" description="Disordered" evidence="13">
    <location>
        <begin position="219"/>
        <end position="244"/>
    </location>
</feature>
<keyword evidence="10 11" id="KW-0998">Cell outer membrane</keyword>
<evidence type="ECO:0000256" key="2">
    <source>
        <dbReference type="ARBA" id="ARBA00008143"/>
    </source>
</evidence>
<keyword evidence="8 11" id="KW-0472">Membrane</keyword>
<evidence type="ECO:0000256" key="9">
    <source>
        <dbReference type="ARBA" id="ARBA00023170"/>
    </source>
</evidence>
<evidence type="ECO:0000313" key="17">
    <source>
        <dbReference type="EMBL" id="MFC4819972.1"/>
    </source>
</evidence>
<dbReference type="Pfam" id="PF00593">
    <property type="entry name" value="TonB_dep_Rec_b-barrel"/>
    <property type="match status" value="1"/>
</dbReference>
<comment type="subcellular location">
    <subcellularLocation>
        <location evidence="1 11">Cell outer membrane</location>
        <topology evidence="1 11">Multi-pass membrane protein</topology>
    </subcellularLocation>
</comment>
<comment type="caution">
    <text evidence="17">The sequence shown here is derived from an EMBL/GenBank/DDBJ whole genome shotgun (WGS) entry which is preliminary data.</text>
</comment>
<dbReference type="InterPro" id="IPR037066">
    <property type="entry name" value="Plug_dom_sf"/>
</dbReference>
<dbReference type="EMBL" id="JBHSHD010000006">
    <property type="protein sequence ID" value="MFC4819972.1"/>
    <property type="molecule type" value="Genomic_DNA"/>
</dbReference>
<dbReference type="PANTHER" id="PTHR30069:SF29">
    <property type="entry name" value="HEMOGLOBIN AND HEMOGLOBIN-HAPTOGLOBIN-BINDING PROTEIN 1-RELATED"/>
    <property type="match status" value="1"/>
</dbReference>
<evidence type="ECO:0000256" key="8">
    <source>
        <dbReference type="ARBA" id="ARBA00023136"/>
    </source>
</evidence>
<name>A0ABV9QWW6_9GAMM</name>
<dbReference type="Gene3D" id="2.40.170.20">
    <property type="entry name" value="TonB-dependent receptor, beta-barrel domain"/>
    <property type="match status" value="1"/>
</dbReference>
<dbReference type="InterPro" id="IPR000531">
    <property type="entry name" value="Beta-barrel_TonB"/>
</dbReference>
<evidence type="ECO:0000256" key="14">
    <source>
        <dbReference type="SAM" id="SignalP"/>
    </source>
</evidence>
<dbReference type="PANTHER" id="PTHR30069">
    <property type="entry name" value="TONB-DEPENDENT OUTER MEMBRANE RECEPTOR"/>
    <property type="match status" value="1"/>
</dbReference>
<evidence type="ECO:0000256" key="6">
    <source>
        <dbReference type="ARBA" id="ARBA00022729"/>
    </source>
</evidence>
<dbReference type="InterPro" id="IPR036942">
    <property type="entry name" value="Beta-barrel_TonB_sf"/>
</dbReference>
<dbReference type="Proteomes" id="UP001595886">
    <property type="component" value="Unassembled WGS sequence"/>
</dbReference>
<organism evidence="17 18">
    <name type="scientific">Dokdonella ginsengisoli</name>
    <dbReference type="NCBI Taxonomy" id="363846"/>
    <lineage>
        <taxon>Bacteria</taxon>
        <taxon>Pseudomonadati</taxon>
        <taxon>Pseudomonadota</taxon>
        <taxon>Gammaproteobacteria</taxon>
        <taxon>Lysobacterales</taxon>
        <taxon>Rhodanobacteraceae</taxon>
        <taxon>Dokdonella</taxon>
    </lineage>
</organism>
<dbReference type="Gene3D" id="2.170.130.10">
    <property type="entry name" value="TonB-dependent receptor, plug domain"/>
    <property type="match status" value="1"/>
</dbReference>
<keyword evidence="4 11" id="KW-1134">Transmembrane beta strand</keyword>
<dbReference type="InterPro" id="IPR011276">
    <property type="entry name" value="TonB_haem/Hb_rcpt"/>
</dbReference>
<dbReference type="NCBIfam" id="TIGR01785">
    <property type="entry name" value="TonB-hemin"/>
    <property type="match status" value="1"/>
</dbReference>
<proteinExistence type="inferred from homology"/>
<feature type="chain" id="PRO_5045417263" evidence="14">
    <location>
        <begin position="21"/>
        <end position="752"/>
    </location>
</feature>
<evidence type="ECO:0000259" key="16">
    <source>
        <dbReference type="Pfam" id="PF07715"/>
    </source>
</evidence>
<dbReference type="RefSeq" id="WP_380019789.1">
    <property type="nucleotide sequence ID" value="NZ_JBHSHD010000006.1"/>
</dbReference>
<evidence type="ECO:0000256" key="12">
    <source>
        <dbReference type="RuleBase" id="RU003357"/>
    </source>
</evidence>
<gene>
    <name evidence="17" type="ORF">ACFO6Q_06535</name>
</gene>
<evidence type="ECO:0000256" key="7">
    <source>
        <dbReference type="ARBA" id="ARBA00023077"/>
    </source>
</evidence>
<feature type="domain" description="TonB-dependent receptor-like beta-barrel" evidence="15">
    <location>
        <begin position="262"/>
        <end position="713"/>
    </location>
</feature>
<keyword evidence="5 11" id="KW-0812">Transmembrane</keyword>
<evidence type="ECO:0000256" key="11">
    <source>
        <dbReference type="PROSITE-ProRule" id="PRU01360"/>
    </source>
</evidence>
<evidence type="ECO:0000256" key="1">
    <source>
        <dbReference type="ARBA" id="ARBA00004571"/>
    </source>
</evidence>
<feature type="signal peptide" evidence="14">
    <location>
        <begin position="1"/>
        <end position="20"/>
    </location>
</feature>
<protein>
    <submittedName>
        <fullName evidence="17">TonB-dependent hemoglobin/transferrin/lactoferrin family receptor</fullName>
    </submittedName>
</protein>
<dbReference type="NCBIfam" id="TIGR01786">
    <property type="entry name" value="TonB-hemlactrns"/>
    <property type="match status" value="1"/>
</dbReference>
<dbReference type="Pfam" id="PF07715">
    <property type="entry name" value="Plug"/>
    <property type="match status" value="1"/>
</dbReference>